<evidence type="ECO:0000256" key="1">
    <source>
        <dbReference type="SAM" id="Phobius"/>
    </source>
</evidence>
<evidence type="ECO:0000313" key="3">
    <source>
        <dbReference type="Proteomes" id="UP001451782"/>
    </source>
</evidence>
<dbReference type="Proteomes" id="UP001451782">
    <property type="component" value="Chromosome"/>
</dbReference>
<dbReference type="AlphaFoldDB" id="A0AAN0M6A3"/>
<proteinExistence type="predicted"/>
<keyword evidence="3" id="KW-1185">Reference proteome</keyword>
<evidence type="ECO:0008006" key="4">
    <source>
        <dbReference type="Google" id="ProtNLM"/>
    </source>
</evidence>
<reference evidence="2 3" key="1">
    <citation type="submission" date="2024-04" db="EMBL/GenBank/DDBJ databases">
        <title>Phylogenomic analyses of a clade within the roseobacter group suggest taxonomic reassignments of species of the genera Aestuariivita, Citreicella, Loktanella, Nautella, Pelagibaca, Ruegeria, Thalassobius, Thiobacimonas and Tropicibacter, and the proposal o.</title>
        <authorList>
            <person name="Jeon C.O."/>
        </authorList>
    </citation>
    <scope>NUCLEOTIDE SEQUENCE [LARGE SCALE GENOMIC DNA]</scope>
    <source>
        <strain evidence="2 3">G8-12</strain>
    </source>
</reference>
<keyword evidence="1" id="KW-0812">Transmembrane</keyword>
<dbReference type="RefSeq" id="WP_342068803.1">
    <property type="nucleotide sequence ID" value="NZ_CP151762.1"/>
</dbReference>
<protein>
    <recommendedName>
        <fullName evidence="4">DoxX family protein</fullName>
    </recommendedName>
</protein>
<name>A0AAN0M6A3_9RHOB</name>
<dbReference type="KEGG" id="yag:AABB28_10840"/>
<evidence type="ECO:0000313" key="2">
    <source>
        <dbReference type="EMBL" id="WZU62396.1"/>
    </source>
</evidence>
<gene>
    <name evidence="2" type="ORF">AABB28_10840</name>
</gene>
<organism evidence="2 3">
    <name type="scientific">Yoonia algicola</name>
    <dbReference type="NCBI Taxonomy" id="3137368"/>
    <lineage>
        <taxon>Bacteria</taxon>
        <taxon>Pseudomonadati</taxon>
        <taxon>Pseudomonadota</taxon>
        <taxon>Alphaproteobacteria</taxon>
        <taxon>Rhodobacterales</taxon>
        <taxon>Paracoccaceae</taxon>
        <taxon>Yoonia</taxon>
    </lineage>
</organism>
<keyword evidence="1" id="KW-1133">Transmembrane helix</keyword>
<feature type="transmembrane region" description="Helical" evidence="1">
    <location>
        <begin position="69"/>
        <end position="90"/>
    </location>
</feature>
<dbReference type="EMBL" id="CP151762">
    <property type="protein sequence ID" value="WZU62396.1"/>
    <property type="molecule type" value="Genomic_DNA"/>
</dbReference>
<feature type="transmembrane region" description="Helical" evidence="1">
    <location>
        <begin position="6"/>
        <end position="24"/>
    </location>
</feature>
<keyword evidence="1" id="KW-0472">Membrane</keyword>
<sequence length="119" mass="13102">MTKTSPFMTALRAALTLAFLYFGMRKLGSFSTDVAIYEAIGFGQFPRYITGSIEVIGAGLLWVRGWEGLAGLLLLGTMIVGLSALLIWVGPPYWHMLMLMVGTGTVAWSYKEQIARLIH</sequence>
<accession>A0AAN0M6A3</accession>
<feature type="transmembrane region" description="Helical" evidence="1">
    <location>
        <begin position="45"/>
        <end position="63"/>
    </location>
</feature>